<evidence type="ECO:0000313" key="7">
    <source>
        <dbReference type="Proteomes" id="UP000642829"/>
    </source>
</evidence>
<proteinExistence type="inferred from homology"/>
<dbReference type="Pfam" id="PF25275">
    <property type="entry name" value="Golvesin_C"/>
    <property type="match status" value="1"/>
</dbReference>
<keyword evidence="7" id="KW-1185">Reference proteome</keyword>
<feature type="chain" id="PRO_5035304481" description="Arylsulfatase" evidence="3">
    <location>
        <begin position="21"/>
        <end position="699"/>
    </location>
</feature>
<evidence type="ECO:0000259" key="5">
    <source>
        <dbReference type="Pfam" id="PF25275"/>
    </source>
</evidence>
<dbReference type="Pfam" id="PF00884">
    <property type="entry name" value="Sulfatase"/>
    <property type="match status" value="1"/>
</dbReference>
<dbReference type="PANTHER" id="PTHR42693:SF53">
    <property type="entry name" value="ENDO-4-O-SULFATASE"/>
    <property type="match status" value="1"/>
</dbReference>
<protein>
    <recommendedName>
        <fullName evidence="8">Arylsulfatase</fullName>
    </recommendedName>
</protein>
<dbReference type="InterPro" id="IPR033803">
    <property type="entry name" value="CBD-like_Golvesin-Xly"/>
</dbReference>
<feature type="domain" description="Golvesin/Xly CBD-like" evidence="5">
    <location>
        <begin position="428"/>
        <end position="557"/>
    </location>
</feature>
<dbReference type="Gene3D" id="3.40.720.10">
    <property type="entry name" value="Alkaline Phosphatase, subunit A"/>
    <property type="match status" value="1"/>
</dbReference>
<reference evidence="6" key="1">
    <citation type="journal article" date="2014" name="Int. J. Syst. Evol. Microbiol.">
        <title>Complete genome sequence of Corynebacterium casei LMG S-19264T (=DSM 44701T), isolated from a smear-ripened cheese.</title>
        <authorList>
            <consortium name="US DOE Joint Genome Institute (JGI-PGF)"/>
            <person name="Walter F."/>
            <person name="Albersmeier A."/>
            <person name="Kalinowski J."/>
            <person name="Ruckert C."/>
        </authorList>
    </citation>
    <scope>NUCLEOTIDE SEQUENCE</scope>
    <source>
        <strain evidence="6">KCTC 12870</strain>
    </source>
</reference>
<reference evidence="6" key="2">
    <citation type="submission" date="2020-09" db="EMBL/GenBank/DDBJ databases">
        <authorList>
            <person name="Sun Q."/>
            <person name="Kim S."/>
        </authorList>
    </citation>
    <scope>NUCLEOTIDE SEQUENCE</scope>
    <source>
        <strain evidence="6">KCTC 12870</strain>
    </source>
</reference>
<dbReference type="Proteomes" id="UP000642829">
    <property type="component" value="Unassembled WGS sequence"/>
</dbReference>
<evidence type="ECO:0000313" key="6">
    <source>
        <dbReference type="EMBL" id="GHC05801.1"/>
    </source>
</evidence>
<evidence type="ECO:0000256" key="1">
    <source>
        <dbReference type="ARBA" id="ARBA00008779"/>
    </source>
</evidence>
<evidence type="ECO:0000256" key="2">
    <source>
        <dbReference type="ARBA" id="ARBA00022801"/>
    </source>
</evidence>
<dbReference type="InterPro" id="IPR050738">
    <property type="entry name" value="Sulfatase"/>
</dbReference>
<name>A0A8J3GDZ6_9BACT</name>
<comment type="caution">
    <text evidence="6">The sequence shown here is derived from an EMBL/GenBank/DDBJ whole genome shotgun (WGS) entry which is preliminary data.</text>
</comment>
<keyword evidence="2" id="KW-0378">Hydrolase</keyword>
<keyword evidence="3" id="KW-0732">Signal</keyword>
<sequence length="699" mass="76112">MPRILTLSLFAFMLLSTGYAANDARPNFLIILADDLGYEGLGCYGGLSYETPELDVMAAEGLRFSRAYTSPVCSPTRVSLHTGLYTADHGQTDVLPVHVGTSKYVDFTAMPTFAQLFQADGYQTSTTGKWQLATLTEHPAHIANAGFDSWCVWQIWDGAAKTSRYYNPYYNQDGAVRNDIADEFGPDVMGQYVKGRMATANADGEPFMIVHNMVLPHSPIVTTPADKAVGRGGSLGNMINYMDMLVGELLDEVETLGIRENTYVFFIGDNGTDTGATRQTVDGNVSGGKRDLSDIGTHVPFIVWGPSTIPVGVENDLVDITDVFPTVCALAGVEIPSSIHYRGRSIAPQLEGREGMQREWVHQGIANGQSIFDGEWRLNKDGTLLHSRDLPIETEVTTPTPESDAAREKLERVFDYIDGNLQSNSGQVIDNDDTLAVTVTGEWKHSSSTSGYIGSDYIHDLNSGQGTKSVTFLFTAGLSSSYTVDMRWTSGTNRATNTLVEVISPSGSQSFTLNQQTNGGQWNALASVSLRGGEEMEVRIHNTGANGYVIVDALRIQSSGTRDFLEWLAINFNADALLDSAQADTLWGQAADPDADGFSNLLEYALGGNPQRSDQPNFTIDFNWSAATTTFHVLMRKSNGFLTVSPQYSTTLASDWTPLEPLFEVVASMPIDYYHDEVTYAYAGGLPAPSPLFIRLSAD</sequence>
<dbReference type="Gene3D" id="2.60.120.260">
    <property type="entry name" value="Galactose-binding domain-like"/>
    <property type="match status" value="1"/>
</dbReference>
<comment type="similarity">
    <text evidence="1">Belongs to the sulfatase family.</text>
</comment>
<evidence type="ECO:0000259" key="4">
    <source>
        <dbReference type="Pfam" id="PF00884"/>
    </source>
</evidence>
<dbReference type="EMBL" id="BMXG01000014">
    <property type="protein sequence ID" value="GHC05801.1"/>
    <property type="molecule type" value="Genomic_DNA"/>
</dbReference>
<dbReference type="PANTHER" id="PTHR42693">
    <property type="entry name" value="ARYLSULFATASE FAMILY MEMBER"/>
    <property type="match status" value="1"/>
</dbReference>
<accession>A0A8J3GDZ6</accession>
<feature type="domain" description="Sulfatase N-terminal" evidence="4">
    <location>
        <begin position="26"/>
        <end position="333"/>
    </location>
</feature>
<dbReference type="InterPro" id="IPR017850">
    <property type="entry name" value="Alkaline_phosphatase_core_sf"/>
</dbReference>
<evidence type="ECO:0008006" key="8">
    <source>
        <dbReference type="Google" id="ProtNLM"/>
    </source>
</evidence>
<gene>
    <name evidence="6" type="ORF">GCM10007047_23480</name>
</gene>
<dbReference type="SUPFAM" id="SSF53649">
    <property type="entry name" value="Alkaline phosphatase-like"/>
    <property type="match status" value="1"/>
</dbReference>
<dbReference type="AlphaFoldDB" id="A0A8J3GDZ6"/>
<organism evidence="6 7">
    <name type="scientific">Cerasicoccus arenae</name>
    <dbReference type="NCBI Taxonomy" id="424488"/>
    <lineage>
        <taxon>Bacteria</taxon>
        <taxon>Pseudomonadati</taxon>
        <taxon>Verrucomicrobiota</taxon>
        <taxon>Opitutia</taxon>
        <taxon>Puniceicoccales</taxon>
        <taxon>Cerasicoccaceae</taxon>
        <taxon>Cerasicoccus</taxon>
    </lineage>
</organism>
<dbReference type="InterPro" id="IPR000917">
    <property type="entry name" value="Sulfatase_N"/>
</dbReference>
<evidence type="ECO:0000256" key="3">
    <source>
        <dbReference type="SAM" id="SignalP"/>
    </source>
</evidence>
<dbReference type="RefSeq" id="WP_200163218.1">
    <property type="nucleotide sequence ID" value="NZ_BMXG01000014.1"/>
</dbReference>
<feature type="signal peptide" evidence="3">
    <location>
        <begin position="1"/>
        <end position="20"/>
    </location>
</feature>
<dbReference type="GO" id="GO:0004065">
    <property type="term" value="F:arylsulfatase activity"/>
    <property type="evidence" value="ECO:0007669"/>
    <property type="project" value="TreeGrafter"/>
</dbReference>